<organism evidence="2 3">
    <name type="scientific">Metapseudomonas otitidis</name>
    <dbReference type="NCBI Taxonomy" id="319939"/>
    <lineage>
        <taxon>Bacteria</taxon>
        <taxon>Pseudomonadati</taxon>
        <taxon>Pseudomonadota</taxon>
        <taxon>Gammaproteobacteria</taxon>
        <taxon>Pseudomonadales</taxon>
        <taxon>Pseudomonadaceae</taxon>
        <taxon>Metapseudomonas</taxon>
    </lineage>
</organism>
<keyword evidence="1" id="KW-1133">Transmembrane helix</keyword>
<dbReference type="EMBL" id="WTFN01000655">
    <property type="protein sequence ID" value="MWK60583.1"/>
    <property type="molecule type" value="Genomic_DNA"/>
</dbReference>
<gene>
    <name evidence="2" type="ORF">GO594_31930</name>
</gene>
<name>A0A7X3HEQ1_9GAMM</name>
<feature type="non-terminal residue" evidence="2">
    <location>
        <position position="1"/>
    </location>
</feature>
<dbReference type="Proteomes" id="UP000461288">
    <property type="component" value="Unassembled WGS sequence"/>
</dbReference>
<dbReference type="AlphaFoldDB" id="A0A7X3HEQ1"/>
<feature type="transmembrane region" description="Helical" evidence="1">
    <location>
        <begin position="79"/>
        <end position="99"/>
    </location>
</feature>
<evidence type="ECO:0000313" key="2">
    <source>
        <dbReference type="EMBL" id="MWK60583.1"/>
    </source>
</evidence>
<protein>
    <submittedName>
        <fullName evidence="2">MMPL family transporter</fullName>
    </submittedName>
</protein>
<proteinExistence type="predicted"/>
<evidence type="ECO:0000256" key="1">
    <source>
        <dbReference type="SAM" id="Phobius"/>
    </source>
</evidence>
<reference evidence="2 3" key="1">
    <citation type="submission" date="2019-12" db="EMBL/GenBank/DDBJ databases">
        <title>Draft genome sequence of Pseudomonas otitidis recovered from a chicken carcass.</title>
        <authorList>
            <person name="Vieira T.R."/>
            <person name="Oliviera E.F.C."/>
            <person name="Silva N.M.V."/>
            <person name="Sambrano G.E."/>
            <person name="Cibulski S.P."/>
            <person name="Cardoso M.R.I."/>
        </authorList>
    </citation>
    <scope>NUCLEOTIDE SEQUENCE [LARGE SCALE GENOMIC DNA]</scope>
    <source>
        <strain evidence="2 3">25_K</strain>
    </source>
</reference>
<keyword evidence="1" id="KW-0812">Transmembrane</keyword>
<accession>A0A7X3HEQ1</accession>
<feature type="non-terminal residue" evidence="2">
    <location>
        <position position="100"/>
    </location>
</feature>
<evidence type="ECO:0000313" key="3">
    <source>
        <dbReference type="Proteomes" id="UP000461288"/>
    </source>
</evidence>
<comment type="caution">
    <text evidence="2">The sequence shown here is derived from an EMBL/GenBank/DDBJ whole genome shotgun (WGS) entry which is preliminary data.</text>
</comment>
<keyword evidence="1" id="KW-0472">Membrane</keyword>
<sequence>VYQQANTITGLTDRFKPSTATKDGTTVLSAGIADRKDNESVVKQLRAIEVPEGVNVHIGGTPAMEVESIEALFDKLPWMAIYIVLATFILMSLVFGSMIL</sequence>
<dbReference type="SUPFAM" id="SSF82866">
    <property type="entry name" value="Multidrug efflux transporter AcrB transmembrane domain"/>
    <property type="match status" value="1"/>
</dbReference>